<organism evidence="2 3">
    <name type="scientific">Microtetraspora malaysiensis</name>
    <dbReference type="NCBI Taxonomy" id="161358"/>
    <lineage>
        <taxon>Bacteria</taxon>
        <taxon>Bacillati</taxon>
        <taxon>Actinomycetota</taxon>
        <taxon>Actinomycetes</taxon>
        <taxon>Streptosporangiales</taxon>
        <taxon>Streptosporangiaceae</taxon>
        <taxon>Microtetraspora</taxon>
    </lineage>
</organism>
<reference evidence="2 3" key="1">
    <citation type="submission" date="2024-10" db="EMBL/GenBank/DDBJ databases">
        <title>The Natural Products Discovery Center: Release of the First 8490 Sequenced Strains for Exploring Actinobacteria Biosynthetic Diversity.</title>
        <authorList>
            <person name="Kalkreuter E."/>
            <person name="Kautsar S.A."/>
            <person name="Yang D."/>
            <person name="Bader C.D."/>
            <person name="Teijaro C.N."/>
            <person name="Fluegel L."/>
            <person name="Davis C.M."/>
            <person name="Simpson J.R."/>
            <person name="Lauterbach L."/>
            <person name="Steele A.D."/>
            <person name="Gui C."/>
            <person name="Meng S."/>
            <person name="Li G."/>
            <person name="Viehrig K."/>
            <person name="Ye F."/>
            <person name="Su P."/>
            <person name="Kiefer A.F."/>
            <person name="Nichols A."/>
            <person name="Cepeda A.J."/>
            <person name="Yan W."/>
            <person name="Fan B."/>
            <person name="Jiang Y."/>
            <person name="Adhikari A."/>
            <person name="Zheng C.-J."/>
            <person name="Schuster L."/>
            <person name="Cowan T.M."/>
            <person name="Smanski M.J."/>
            <person name="Chevrette M.G."/>
            <person name="De Carvalho L.P.S."/>
            <person name="Shen B."/>
        </authorList>
    </citation>
    <scope>NUCLEOTIDE SEQUENCE [LARGE SCALE GENOMIC DNA]</scope>
    <source>
        <strain evidence="2 3">NPDC002173</strain>
    </source>
</reference>
<sequence length="123" mass="13285">MARHLMEKSQAPSICAALRLAPLATAVAIAGAVAWPQGSADAAAIRPAAWVTTLAYDHGPIVVRTGNGRRNKNFAPSVNSPTFQRGVQNVSSNSESTNTQSASCKKGWRVCRIKQRLKFVRRR</sequence>
<dbReference type="RefSeq" id="WP_387416836.1">
    <property type="nucleotide sequence ID" value="NZ_CP191998.1"/>
</dbReference>
<feature type="region of interest" description="Disordered" evidence="1">
    <location>
        <begin position="67"/>
        <end position="101"/>
    </location>
</feature>
<accession>A0ABW6T0L9</accession>
<evidence type="ECO:0000256" key="1">
    <source>
        <dbReference type="SAM" id="MobiDB-lite"/>
    </source>
</evidence>
<protein>
    <submittedName>
        <fullName evidence="2">Uncharacterized protein</fullName>
    </submittedName>
</protein>
<proteinExistence type="predicted"/>
<dbReference type="Proteomes" id="UP001602013">
    <property type="component" value="Unassembled WGS sequence"/>
</dbReference>
<name>A0ABW6T0L9_9ACTN</name>
<feature type="compositionally biased region" description="Polar residues" evidence="1">
    <location>
        <begin position="74"/>
        <end position="101"/>
    </location>
</feature>
<evidence type="ECO:0000313" key="3">
    <source>
        <dbReference type="Proteomes" id="UP001602013"/>
    </source>
</evidence>
<gene>
    <name evidence="2" type="ORF">ACFYXI_34020</name>
</gene>
<keyword evidence="3" id="KW-1185">Reference proteome</keyword>
<dbReference type="EMBL" id="JBIASD010000033">
    <property type="protein sequence ID" value="MFF3670617.1"/>
    <property type="molecule type" value="Genomic_DNA"/>
</dbReference>
<evidence type="ECO:0000313" key="2">
    <source>
        <dbReference type="EMBL" id="MFF3670617.1"/>
    </source>
</evidence>
<comment type="caution">
    <text evidence="2">The sequence shown here is derived from an EMBL/GenBank/DDBJ whole genome shotgun (WGS) entry which is preliminary data.</text>
</comment>